<name>A0A1I4UMZ5_9PROT</name>
<evidence type="ECO:0000313" key="2">
    <source>
        <dbReference type="Proteomes" id="UP000183287"/>
    </source>
</evidence>
<gene>
    <name evidence="1" type="ORF">SAMN05421863_106717</name>
</gene>
<accession>A0A1I4UMZ5</accession>
<sequence>MIIICNHEESFEFDVNVKFDVNVNYDLKIKVARVLILLLPQPY</sequence>
<dbReference type="EMBL" id="FOUB01000067">
    <property type="protein sequence ID" value="SFM90362.1"/>
    <property type="molecule type" value="Genomic_DNA"/>
</dbReference>
<dbReference type="Proteomes" id="UP000183287">
    <property type="component" value="Unassembled WGS sequence"/>
</dbReference>
<organism evidence="1 2">
    <name type="scientific">Nitrosomonas communis</name>
    <dbReference type="NCBI Taxonomy" id="44574"/>
    <lineage>
        <taxon>Bacteria</taxon>
        <taxon>Pseudomonadati</taxon>
        <taxon>Pseudomonadota</taxon>
        <taxon>Betaproteobacteria</taxon>
        <taxon>Nitrosomonadales</taxon>
        <taxon>Nitrosomonadaceae</taxon>
        <taxon>Nitrosomonas</taxon>
    </lineage>
</organism>
<protein>
    <submittedName>
        <fullName evidence="1">Uncharacterized protein</fullName>
    </submittedName>
</protein>
<evidence type="ECO:0000313" key="1">
    <source>
        <dbReference type="EMBL" id="SFM90362.1"/>
    </source>
</evidence>
<keyword evidence="2" id="KW-1185">Reference proteome</keyword>
<dbReference type="AlphaFoldDB" id="A0A1I4UMZ5"/>
<reference evidence="2" key="1">
    <citation type="submission" date="2016-10" db="EMBL/GenBank/DDBJ databases">
        <authorList>
            <person name="Varghese N."/>
            <person name="Submissions S."/>
        </authorList>
    </citation>
    <scope>NUCLEOTIDE SEQUENCE [LARGE SCALE GENOMIC DNA]</scope>
    <source>
        <strain evidence="2">Nm44</strain>
    </source>
</reference>
<proteinExistence type="predicted"/>